<evidence type="ECO:0000259" key="1">
    <source>
        <dbReference type="Pfam" id="PF08241"/>
    </source>
</evidence>
<dbReference type="Proteomes" id="UP000584931">
    <property type="component" value="Unassembled WGS sequence"/>
</dbReference>
<dbReference type="Gene3D" id="3.40.50.150">
    <property type="entry name" value="Vaccinia Virus protein VP39"/>
    <property type="match status" value="1"/>
</dbReference>
<dbReference type="InterPro" id="IPR013216">
    <property type="entry name" value="Methyltransf_11"/>
</dbReference>
<feature type="domain" description="Methyltransferase type 11" evidence="1">
    <location>
        <begin position="119"/>
        <end position="187"/>
    </location>
</feature>
<dbReference type="PANTHER" id="PTHR42912">
    <property type="entry name" value="METHYLTRANSFERASE"/>
    <property type="match status" value="1"/>
</dbReference>
<dbReference type="InterPro" id="IPR029063">
    <property type="entry name" value="SAM-dependent_MTases_sf"/>
</dbReference>
<dbReference type="AlphaFoldDB" id="A0A7Y9XJ05"/>
<name>A0A7Y9XJ05_9ACTN</name>
<keyword evidence="2" id="KW-0808">Transferase</keyword>
<sequence>MVAYNWPLYLAGTAVAVGGALAGRRLRGAARTASWTAGAAGAWWTAASLAASHAVYDRSPLHTWTWLAPALAGAGRPPDPGRHLVVSSGLDEASAVIGALYPGSEQSVADLYDALPVVEPSLRRARRRVAPRPGSVACAADALPFPDASMDTVVAPFALHELRAAADQDAALREVARVLRPGGALVLVEHCRDAANIAAFGPGAQHFMPRSRWLRAAHGAGLRRASEQRVGGFVTVFVLVGPDR</sequence>
<dbReference type="EMBL" id="JACCHL010000001">
    <property type="protein sequence ID" value="NYH55465.1"/>
    <property type="molecule type" value="Genomic_DNA"/>
</dbReference>
<evidence type="ECO:0000313" key="3">
    <source>
        <dbReference type="Proteomes" id="UP000584931"/>
    </source>
</evidence>
<dbReference type="RefSeq" id="WP_179811521.1">
    <property type="nucleotide sequence ID" value="NZ_JACCHL010000001.1"/>
</dbReference>
<gene>
    <name evidence="2" type="ORF">HNR06_005054</name>
</gene>
<dbReference type="InterPro" id="IPR050508">
    <property type="entry name" value="Methyltransf_Superfamily"/>
</dbReference>
<organism evidence="2 3">
    <name type="scientific">Nocardiopsis sinuspersici</name>
    <dbReference type="NCBI Taxonomy" id="501010"/>
    <lineage>
        <taxon>Bacteria</taxon>
        <taxon>Bacillati</taxon>
        <taxon>Actinomycetota</taxon>
        <taxon>Actinomycetes</taxon>
        <taxon>Streptosporangiales</taxon>
        <taxon>Nocardiopsidaceae</taxon>
        <taxon>Nocardiopsis</taxon>
    </lineage>
</organism>
<dbReference type="Pfam" id="PF08241">
    <property type="entry name" value="Methyltransf_11"/>
    <property type="match status" value="1"/>
</dbReference>
<dbReference type="CDD" id="cd02440">
    <property type="entry name" value="AdoMet_MTases"/>
    <property type="match status" value="1"/>
</dbReference>
<dbReference type="GO" id="GO:0032259">
    <property type="term" value="P:methylation"/>
    <property type="evidence" value="ECO:0007669"/>
    <property type="project" value="UniProtKB-KW"/>
</dbReference>
<dbReference type="GO" id="GO:0008757">
    <property type="term" value="F:S-adenosylmethionine-dependent methyltransferase activity"/>
    <property type="evidence" value="ECO:0007669"/>
    <property type="project" value="InterPro"/>
</dbReference>
<protein>
    <submittedName>
        <fullName evidence="2">SAM-dependent methyltransferase</fullName>
    </submittedName>
</protein>
<reference evidence="2 3" key="1">
    <citation type="submission" date="2020-07" db="EMBL/GenBank/DDBJ databases">
        <title>Sequencing the genomes of 1000 actinobacteria strains.</title>
        <authorList>
            <person name="Klenk H.-P."/>
        </authorList>
    </citation>
    <scope>NUCLEOTIDE SEQUENCE [LARGE SCALE GENOMIC DNA]</scope>
    <source>
        <strain evidence="2 3">DSM 45278</strain>
    </source>
</reference>
<keyword evidence="2" id="KW-0489">Methyltransferase</keyword>
<proteinExistence type="predicted"/>
<evidence type="ECO:0000313" key="2">
    <source>
        <dbReference type="EMBL" id="NYH55465.1"/>
    </source>
</evidence>
<comment type="caution">
    <text evidence="2">The sequence shown here is derived from an EMBL/GenBank/DDBJ whole genome shotgun (WGS) entry which is preliminary data.</text>
</comment>
<dbReference type="SUPFAM" id="SSF53335">
    <property type="entry name" value="S-adenosyl-L-methionine-dependent methyltransferases"/>
    <property type="match status" value="1"/>
</dbReference>
<dbReference type="PANTHER" id="PTHR42912:SF93">
    <property type="entry name" value="N6-ADENOSINE-METHYLTRANSFERASE TMT1A"/>
    <property type="match status" value="1"/>
</dbReference>
<accession>A0A7Y9XJ05</accession>